<sequence length="625" mass="67962">MTNNKVRRRIPGEQTEHGQGIKFDTLYDNDYVVGNNLTDEKRAELNKNAAEINEAHFDFITDAYQNGRGNEFHFSGYQPGESWATAAARHEHYLALIMETNPGMKVLDLGCGVGGPAREMAIFAGVYVTGLTINDLHVERSNVLNKQANLQDQVHMVKGTFSDLPSVDETFDMVFAIEMLCCAPDQHQAYIEALRVLKPGGKIGILDWVITDKYDDSSAEHRMIRGRIERNGAVPHMITPKTRIAALVKACFEMVREEDRATAKANPIPWCVFGKRTRASSRDLIQHHRILTTRKPTIEMSSKPAVISVIGSLNVDLVTRTPRVPTGGETLTSESFNIGWGGKGANQAVACARLSRTKAQASSSQTSDVEVRMVGAVGDDEFHEGFLKALREDGLSTEKVQILKGKKTGVAVIIVETGSGENRIMFCPGANGDVKVQDLVDEDAGVALFQLELPLEVVLHNMKTAREKGVETIINPAPAIPLPEEAYHGLGHLIVNETEAAILSGIEKPTSWDEVAAVFIARGVKNVIITLGGEGVFYKTAKQQEASQQGHIVPARKVKVVDTTAAGDTFAGAYTVAVARWKAMARGADFDLDTAIAHANRAASMTVQKAGAQSSIPWADEVPES</sequence>
<feature type="binding site" evidence="14">
    <location>
        <position position="615"/>
    </location>
    <ligand>
        <name>K(+)</name>
        <dbReference type="ChEBI" id="CHEBI:29103"/>
    </ligand>
</feature>
<dbReference type="InterPro" id="IPR013216">
    <property type="entry name" value="Methyltransf_11"/>
</dbReference>
<keyword evidence="11 14" id="KW-0460">Magnesium</keyword>
<feature type="binding site" evidence="14">
    <location>
        <position position="568"/>
    </location>
    <ligand>
        <name>substrate</name>
    </ligand>
</feature>
<dbReference type="Pfam" id="PF00294">
    <property type="entry name" value="PfkB"/>
    <property type="match status" value="1"/>
</dbReference>
<feature type="binding site" evidence="14">
    <location>
        <position position="609"/>
    </location>
    <ligand>
        <name>K(+)</name>
        <dbReference type="ChEBI" id="CHEBI:29103"/>
    </ligand>
</feature>
<feature type="binding site" evidence="14">
    <location>
        <position position="564"/>
    </location>
    <ligand>
        <name>K(+)</name>
        <dbReference type="ChEBI" id="CHEBI:29103"/>
    </ligand>
</feature>
<dbReference type="PANTHER" id="PTHR10584">
    <property type="entry name" value="SUGAR KINASE"/>
    <property type="match status" value="1"/>
</dbReference>
<organism evidence="17 18">
    <name type="scientific">Alternaria burnsii</name>
    <dbReference type="NCBI Taxonomy" id="1187904"/>
    <lineage>
        <taxon>Eukaryota</taxon>
        <taxon>Fungi</taxon>
        <taxon>Dikarya</taxon>
        <taxon>Ascomycota</taxon>
        <taxon>Pezizomycotina</taxon>
        <taxon>Dothideomycetes</taxon>
        <taxon>Pleosporomycetidae</taxon>
        <taxon>Pleosporales</taxon>
        <taxon>Pleosporineae</taxon>
        <taxon>Pleosporaceae</taxon>
        <taxon>Alternaria</taxon>
        <taxon>Alternaria sect. Alternaria</taxon>
    </lineage>
</organism>
<feature type="active site" description="Proton acceptor" evidence="14">
    <location>
        <position position="568"/>
    </location>
</feature>
<comment type="cofactor">
    <cofactor evidence="14">
        <name>Mg(2+)</name>
        <dbReference type="ChEBI" id="CHEBI:18420"/>
    </cofactor>
    <text evidence="14">Requires a divalent cation, most likely magnesium in vivo, as an electrophilic catalyst to aid phosphoryl group transfer. It is the chelate of the metal and the nucleotide that is the actual substrate.</text>
</comment>
<protein>
    <recommendedName>
        <fullName evidence="3 14">Ribokinase</fullName>
        <shortName evidence="14">RK</shortName>
        <ecNumber evidence="2 14">2.7.1.15</ecNumber>
    </recommendedName>
</protein>
<proteinExistence type="inferred from homology"/>
<feature type="binding site" evidence="14">
    <location>
        <position position="611"/>
    </location>
    <ligand>
        <name>K(+)</name>
        <dbReference type="ChEBI" id="CHEBI:29103"/>
    </ligand>
</feature>
<keyword evidence="13 14" id="KW-0119">Carbohydrate metabolism</keyword>
<feature type="domain" description="SAM-dependent methyltransferase Erg6/SMT-type" evidence="16">
    <location>
        <begin position="56"/>
        <end position="270"/>
    </location>
</feature>
<dbReference type="EC" id="2.7.1.15" evidence="2 14"/>
<dbReference type="UniPathway" id="UPA00916">
    <property type="reaction ID" value="UER00889"/>
</dbReference>
<dbReference type="GeneID" id="62200255"/>
<comment type="activity regulation">
    <text evidence="14">Activated by a monovalent cation that binds near, but not in, the active site. The most likely occupant of the site in vivo is potassium. Ion binding induces a conformational change that may alter substrate affinity.</text>
</comment>
<dbReference type="GO" id="GO:0005634">
    <property type="term" value="C:nucleus"/>
    <property type="evidence" value="ECO:0007669"/>
    <property type="project" value="UniProtKB-SubCell"/>
</dbReference>
<dbReference type="AlphaFoldDB" id="A0A8H7BAE4"/>
<dbReference type="EMBL" id="JAAABM010000002">
    <property type="protein sequence ID" value="KAF7680379.1"/>
    <property type="molecule type" value="Genomic_DNA"/>
</dbReference>
<dbReference type="SUPFAM" id="SSF53335">
    <property type="entry name" value="S-adenosyl-L-methionine-dependent methyltransferases"/>
    <property type="match status" value="1"/>
</dbReference>
<evidence type="ECO:0000256" key="6">
    <source>
        <dbReference type="ARBA" id="ARBA00022691"/>
    </source>
</evidence>
<dbReference type="PANTHER" id="PTHR10584:SF166">
    <property type="entry name" value="RIBOKINASE"/>
    <property type="match status" value="1"/>
</dbReference>
<feature type="binding site" evidence="14">
    <location>
        <begin position="342"/>
        <end position="346"/>
    </location>
    <ligand>
        <name>substrate</name>
    </ligand>
</feature>
<evidence type="ECO:0000256" key="2">
    <source>
        <dbReference type="ARBA" id="ARBA00012035"/>
    </source>
</evidence>
<evidence type="ECO:0000256" key="3">
    <source>
        <dbReference type="ARBA" id="ARBA00016943"/>
    </source>
</evidence>
<dbReference type="Gene3D" id="3.40.50.150">
    <property type="entry name" value="Vaccinia Virus protein VP39"/>
    <property type="match status" value="1"/>
</dbReference>
<dbReference type="InterPro" id="IPR002139">
    <property type="entry name" value="Ribo/fructo_kinase"/>
</dbReference>
<feature type="binding site" evidence="14">
    <location>
        <begin position="530"/>
        <end position="535"/>
    </location>
    <ligand>
        <name>ATP</name>
        <dbReference type="ChEBI" id="CHEBI:30616"/>
    </ligand>
</feature>
<evidence type="ECO:0000256" key="11">
    <source>
        <dbReference type="ARBA" id="ARBA00022842"/>
    </source>
</evidence>
<evidence type="ECO:0000256" key="9">
    <source>
        <dbReference type="ARBA" id="ARBA00022777"/>
    </source>
</evidence>
<evidence type="ECO:0000256" key="1">
    <source>
        <dbReference type="ARBA" id="ARBA00005380"/>
    </source>
</evidence>
<evidence type="ECO:0000256" key="12">
    <source>
        <dbReference type="ARBA" id="ARBA00022958"/>
    </source>
</evidence>
<feature type="binding site" evidence="14">
    <location>
        <position position="452"/>
    </location>
    <ligand>
        <name>substrate</name>
    </ligand>
</feature>
<dbReference type="InterPro" id="IPR029056">
    <property type="entry name" value="Ribokinase-like"/>
</dbReference>
<keyword evidence="8 14" id="KW-0547">Nucleotide-binding</keyword>
<dbReference type="PRINTS" id="PR00990">
    <property type="entry name" value="RIBOKINASE"/>
</dbReference>
<keyword evidence="5 14" id="KW-0808">Transferase</keyword>
<evidence type="ECO:0000313" key="17">
    <source>
        <dbReference type="EMBL" id="KAF7680379.1"/>
    </source>
</evidence>
<keyword evidence="4 15" id="KW-0489">Methyltransferase</keyword>
<comment type="function">
    <text evidence="14">Catalyzes the phosphorylation of ribose at O-5 in a reaction requiring ATP and magnesium. The resulting D-ribose-5-phosphate can then be used either for sythesis of nucleotides, histidine, and tryptophan, or as a component of the pentose phosphate pathway.</text>
</comment>
<evidence type="ECO:0000256" key="13">
    <source>
        <dbReference type="ARBA" id="ARBA00023277"/>
    </source>
</evidence>
<comment type="caution">
    <text evidence="14">Lacks conserved residue(s) required for the propagation of feature annotation.</text>
</comment>
<dbReference type="SUPFAM" id="SSF53613">
    <property type="entry name" value="Ribokinase-like"/>
    <property type="match status" value="1"/>
</dbReference>
<dbReference type="InterPro" id="IPR002173">
    <property type="entry name" value="Carboh/pur_kinase_PfkB_CS"/>
</dbReference>
<name>A0A8H7BAE4_9PLEO</name>
<dbReference type="GO" id="GO:0046872">
    <property type="term" value="F:metal ion binding"/>
    <property type="evidence" value="ECO:0007669"/>
    <property type="project" value="UniProtKB-KW"/>
</dbReference>
<keyword evidence="9 14" id="KW-0418">Kinase</keyword>
<dbReference type="InterPro" id="IPR011611">
    <property type="entry name" value="PfkB_dom"/>
</dbReference>
<evidence type="ECO:0000256" key="14">
    <source>
        <dbReference type="HAMAP-Rule" id="MF_03215"/>
    </source>
</evidence>
<dbReference type="Proteomes" id="UP000596902">
    <property type="component" value="Unassembled WGS sequence"/>
</dbReference>
<evidence type="ECO:0000256" key="5">
    <source>
        <dbReference type="ARBA" id="ARBA00022679"/>
    </source>
</evidence>
<comment type="similarity">
    <text evidence="15">Belongs to the class I-like SAM-binding methyltransferase superfamily. Erg6/SMT family.</text>
</comment>
<evidence type="ECO:0000256" key="7">
    <source>
        <dbReference type="ARBA" id="ARBA00022723"/>
    </source>
</evidence>
<evidence type="ECO:0000256" key="4">
    <source>
        <dbReference type="ARBA" id="ARBA00022603"/>
    </source>
</evidence>
<dbReference type="PROSITE" id="PS00584">
    <property type="entry name" value="PFKB_KINASES_2"/>
    <property type="match status" value="1"/>
</dbReference>
<comment type="similarity">
    <text evidence="14">Belongs to the carbohydrate kinase PfkB family. Ribokinase subfamily.</text>
</comment>
<reference evidence="17" key="2">
    <citation type="submission" date="2020-08" db="EMBL/GenBank/DDBJ databases">
        <title>Draft Genome Sequence of Cumin Blight Pathogen Alternaria burnsii.</title>
        <authorList>
            <person name="Feng Z."/>
        </authorList>
    </citation>
    <scope>NUCLEOTIDE SEQUENCE</scope>
    <source>
        <strain evidence="17">CBS107.38</strain>
    </source>
</reference>
<comment type="caution">
    <text evidence="17">The sequence shown here is derived from an EMBL/GenBank/DDBJ whole genome shotgun (WGS) entry which is preliminary data.</text>
</comment>
<comment type="subunit">
    <text evidence="14">Homodimer.</text>
</comment>
<comment type="subcellular location">
    <subcellularLocation>
        <location evidence="14">Cytoplasm</location>
    </subcellularLocation>
    <subcellularLocation>
        <location evidence="14">Nucleus</location>
    </subcellularLocation>
</comment>
<dbReference type="Pfam" id="PF08241">
    <property type="entry name" value="Methyltransf_11"/>
    <property type="match status" value="1"/>
</dbReference>
<keyword evidence="10 14" id="KW-0067">ATP-binding</keyword>
<evidence type="ECO:0000256" key="8">
    <source>
        <dbReference type="ARBA" id="ARBA00022741"/>
    </source>
</evidence>
<feature type="binding site" evidence="14">
    <location>
        <position position="600"/>
    </location>
    <ligand>
        <name>ATP</name>
        <dbReference type="ChEBI" id="CHEBI:30616"/>
    </ligand>
</feature>
<keyword evidence="14" id="KW-0539">Nucleus</keyword>
<dbReference type="GO" id="GO:0019303">
    <property type="term" value="P:D-ribose catabolic process"/>
    <property type="evidence" value="ECO:0007669"/>
    <property type="project" value="UniProtKB-UniRule"/>
</dbReference>
<dbReference type="PROSITE" id="PS51685">
    <property type="entry name" value="SAM_MT_ERG6_SMT"/>
    <property type="match status" value="1"/>
</dbReference>
<dbReference type="GO" id="GO:0032259">
    <property type="term" value="P:methylation"/>
    <property type="evidence" value="ECO:0007669"/>
    <property type="project" value="UniProtKB-KW"/>
</dbReference>
<feature type="binding site" evidence="14">
    <location>
        <position position="562"/>
    </location>
    <ligand>
        <name>K(+)</name>
        <dbReference type="ChEBI" id="CHEBI:29103"/>
    </ligand>
</feature>
<feature type="binding site" evidence="14">
    <location>
        <position position="496"/>
    </location>
    <ligand>
        <name>ATP</name>
        <dbReference type="ChEBI" id="CHEBI:30616"/>
    </ligand>
</feature>
<comment type="similarity">
    <text evidence="1">Belongs to the carbohydrate kinase pfkB family.</text>
</comment>
<dbReference type="CDD" id="cd02440">
    <property type="entry name" value="AdoMet_MTases"/>
    <property type="match status" value="1"/>
</dbReference>
<dbReference type="GO" id="GO:0005524">
    <property type="term" value="F:ATP binding"/>
    <property type="evidence" value="ECO:0007669"/>
    <property type="project" value="UniProtKB-UniRule"/>
</dbReference>
<comment type="catalytic activity">
    <reaction evidence="14">
        <text>D-ribose + ATP = D-ribose 5-phosphate + ADP + H(+)</text>
        <dbReference type="Rhea" id="RHEA:13697"/>
        <dbReference type="ChEBI" id="CHEBI:15378"/>
        <dbReference type="ChEBI" id="CHEBI:30616"/>
        <dbReference type="ChEBI" id="CHEBI:47013"/>
        <dbReference type="ChEBI" id="CHEBI:78346"/>
        <dbReference type="ChEBI" id="CHEBI:456216"/>
        <dbReference type="EC" id="2.7.1.15"/>
    </reaction>
</comment>
<dbReference type="HAMAP" id="MF_01987">
    <property type="entry name" value="Ribokinase"/>
    <property type="match status" value="1"/>
</dbReference>
<feature type="binding site" evidence="14">
    <location>
        <begin position="314"/>
        <end position="316"/>
    </location>
    <ligand>
        <name>substrate</name>
    </ligand>
</feature>
<keyword evidence="6 15" id="KW-0949">S-adenosyl-L-methionine</keyword>
<feature type="binding site" evidence="14">
    <location>
        <position position="606"/>
    </location>
    <ligand>
        <name>K(+)</name>
        <dbReference type="ChEBI" id="CHEBI:29103"/>
    </ligand>
</feature>
<keyword evidence="18" id="KW-1185">Reference proteome</keyword>
<dbReference type="InterPro" id="IPR029063">
    <property type="entry name" value="SAM-dependent_MTases_sf"/>
</dbReference>
<gene>
    <name evidence="17" type="ORF">GT037_002030</name>
</gene>
<evidence type="ECO:0000313" key="18">
    <source>
        <dbReference type="Proteomes" id="UP000596902"/>
    </source>
</evidence>
<evidence type="ECO:0000256" key="15">
    <source>
        <dbReference type="PROSITE-ProRule" id="PRU01022"/>
    </source>
</evidence>
<keyword evidence="7 14" id="KW-0479">Metal-binding</keyword>
<keyword evidence="12 14" id="KW-0630">Potassium</keyword>
<evidence type="ECO:0000259" key="16">
    <source>
        <dbReference type="PROSITE" id="PS51685"/>
    </source>
</evidence>
<feature type="binding site" evidence="14">
    <location>
        <begin position="567"/>
        <end position="568"/>
    </location>
    <ligand>
        <name>ATP</name>
        <dbReference type="ChEBI" id="CHEBI:30616"/>
    </ligand>
</feature>
<dbReference type="GO" id="GO:0005737">
    <property type="term" value="C:cytoplasm"/>
    <property type="evidence" value="ECO:0007669"/>
    <property type="project" value="UniProtKB-SubCell"/>
</dbReference>
<dbReference type="RefSeq" id="XP_038790369.1">
    <property type="nucleotide sequence ID" value="XM_038927077.1"/>
</dbReference>
<dbReference type="InterPro" id="IPR011877">
    <property type="entry name" value="Ribokinase"/>
</dbReference>
<comment type="pathway">
    <text evidence="14">Carbohydrate metabolism; D-ribose degradation; D-ribose 5-phosphate from beta-D-ribopyranose: step 2/2.</text>
</comment>
<dbReference type="Gene3D" id="3.40.1190.20">
    <property type="match status" value="1"/>
</dbReference>
<keyword evidence="14" id="KW-0963">Cytoplasm</keyword>
<dbReference type="InterPro" id="IPR030384">
    <property type="entry name" value="MeTrfase_SMT"/>
</dbReference>
<accession>A0A8H7BAE4</accession>
<evidence type="ECO:0000256" key="10">
    <source>
        <dbReference type="ARBA" id="ARBA00022840"/>
    </source>
</evidence>
<dbReference type="GO" id="GO:0004747">
    <property type="term" value="F:ribokinase activity"/>
    <property type="evidence" value="ECO:0007669"/>
    <property type="project" value="UniProtKB-UniRule"/>
</dbReference>
<dbReference type="GO" id="GO:0008757">
    <property type="term" value="F:S-adenosylmethionine-dependent methyltransferase activity"/>
    <property type="evidence" value="ECO:0007669"/>
    <property type="project" value="InterPro"/>
</dbReference>
<dbReference type="CDD" id="cd01174">
    <property type="entry name" value="ribokinase"/>
    <property type="match status" value="1"/>
</dbReference>
<reference evidence="17" key="1">
    <citation type="submission" date="2020-01" db="EMBL/GenBank/DDBJ databases">
        <authorList>
            <person name="Feng Z.H.Z."/>
        </authorList>
    </citation>
    <scope>NUCLEOTIDE SEQUENCE</scope>
    <source>
        <strain evidence="17">CBS107.38</strain>
    </source>
</reference>